<evidence type="ECO:0000259" key="2">
    <source>
        <dbReference type="Pfam" id="PF00535"/>
    </source>
</evidence>
<dbReference type="AlphaFoldDB" id="A0A1L7RJM0"/>
<protein>
    <submittedName>
        <fullName evidence="3">Glycosyltransferase</fullName>
    </submittedName>
</protein>
<feature type="domain" description="Glycosyltransferase 2-like" evidence="2">
    <location>
        <begin position="39"/>
        <end position="150"/>
    </location>
</feature>
<dbReference type="SUPFAM" id="SSF53448">
    <property type="entry name" value="Nucleotide-diphospho-sugar transferases"/>
    <property type="match status" value="1"/>
</dbReference>
<dbReference type="EMBL" id="LK995469">
    <property type="protein sequence ID" value="CED90170.1"/>
    <property type="molecule type" value="Genomic_DNA"/>
</dbReference>
<dbReference type="Pfam" id="PF00535">
    <property type="entry name" value="Glycos_transf_2"/>
    <property type="match status" value="1"/>
</dbReference>
<dbReference type="InterPro" id="IPR001173">
    <property type="entry name" value="Glyco_trans_2-like"/>
</dbReference>
<proteinExistence type="predicted"/>
<evidence type="ECO:0000313" key="3">
    <source>
        <dbReference type="EMBL" id="CED90170.1"/>
    </source>
</evidence>
<evidence type="ECO:0000256" key="1">
    <source>
        <dbReference type="SAM" id="MobiDB-lite"/>
    </source>
</evidence>
<reference evidence="3" key="1">
    <citation type="submission" date="2014-07" db="EMBL/GenBank/DDBJ databases">
        <authorList>
            <person name="Zhang J.E."/>
            <person name="Yang H."/>
            <person name="Guo J."/>
            <person name="Deng Z."/>
            <person name="Luo H."/>
            <person name="Luo M."/>
            <person name="Zhao B."/>
        </authorList>
    </citation>
    <scope>NUCLEOTIDE SEQUENCE</scope>
    <source>
        <strain evidence="3">AM4</strain>
    </source>
</reference>
<accession>A0A1L7RJM0</accession>
<sequence>MHETLAQPAARGRRRLGPNTVERTDLGRPEPPPGAQVDVVVACHTPTRPIARAVASLLEGNPEAAVTVACHNRPAEEIAAAIRPGHRELVRYLEHTDPRPSASGPFNAGMRAARTPWVSIMGSDDRLAPGAVASWLALAGATGAEFVIPRLALGRPTAIVPTPAPRPTRLLAPYLCSRAAGRVSNRAGGPAARAIRRLARTDLAADRLAYRSAPLGLLSVAMLRRTGAHLVEGATVGGDVAMVTGLFATVPTAYDAAGPVYLIGEDASDRVTYDVRPMDEQLGFLPGVLRAPWFASLTAARRRAVVVKLVRIHVFGAVYYRDREDIWTPTERAALAGMCRRLHGAAPGFDRVLSRADRDLLDACLDPGVPASVLIHRAQARRRHGRPATLLTRDPAWLLDREAPLRFMAASMLTKLLPAAPAPAPAGNPPAPDQD</sequence>
<dbReference type="RefSeq" id="WP_210578455.1">
    <property type="nucleotide sequence ID" value="NZ_LK995469.1"/>
</dbReference>
<dbReference type="Gene3D" id="3.90.550.10">
    <property type="entry name" value="Spore Coat Polysaccharide Biosynthesis Protein SpsA, Chain A"/>
    <property type="match status" value="1"/>
</dbReference>
<dbReference type="CDD" id="cd00761">
    <property type="entry name" value="Glyco_tranf_GTA_type"/>
    <property type="match status" value="1"/>
</dbReference>
<dbReference type="GO" id="GO:0016740">
    <property type="term" value="F:transferase activity"/>
    <property type="evidence" value="ECO:0007669"/>
    <property type="project" value="UniProtKB-KW"/>
</dbReference>
<name>A0A1L7RJM0_9ACTO</name>
<organism evidence="3">
    <name type="scientific">Actinomyces succiniciruminis</name>
    <dbReference type="NCBI Taxonomy" id="1522002"/>
    <lineage>
        <taxon>Bacteria</taxon>
        <taxon>Bacillati</taxon>
        <taxon>Actinomycetota</taxon>
        <taxon>Actinomycetes</taxon>
        <taxon>Actinomycetales</taxon>
        <taxon>Actinomycetaceae</taxon>
        <taxon>Actinomyces</taxon>
    </lineage>
</organism>
<dbReference type="InterPro" id="IPR029044">
    <property type="entry name" value="Nucleotide-diphossugar_trans"/>
</dbReference>
<feature type="region of interest" description="Disordered" evidence="1">
    <location>
        <begin position="1"/>
        <end position="36"/>
    </location>
</feature>
<gene>
    <name evidence="3" type="ORF">AAM4_0275</name>
</gene>
<keyword evidence="3" id="KW-0808">Transferase</keyword>